<reference evidence="2" key="2">
    <citation type="submission" date="2020-09" db="EMBL/GenBank/DDBJ databases">
        <authorList>
            <person name="Sun Q."/>
            <person name="Ohkuma M."/>
        </authorList>
    </citation>
    <scope>NUCLEOTIDE SEQUENCE</scope>
    <source>
        <strain evidence="2">JCM 4834</strain>
    </source>
</reference>
<dbReference type="AlphaFoldDB" id="A0A918QTE3"/>
<gene>
    <name evidence="2" type="ORF">GCM10010371_33950</name>
</gene>
<feature type="region of interest" description="Disordered" evidence="1">
    <location>
        <begin position="1"/>
        <end position="104"/>
    </location>
</feature>
<evidence type="ECO:0000313" key="2">
    <source>
        <dbReference type="EMBL" id="GGZ71144.1"/>
    </source>
</evidence>
<comment type="caution">
    <text evidence="2">The sequence shown here is derived from an EMBL/GenBank/DDBJ whole genome shotgun (WGS) entry which is preliminary data.</text>
</comment>
<evidence type="ECO:0000256" key="1">
    <source>
        <dbReference type="SAM" id="MobiDB-lite"/>
    </source>
</evidence>
<feature type="compositionally biased region" description="Polar residues" evidence="1">
    <location>
        <begin position="1"/>
        <end position="14"/>
    </location>
</feature>
<dbReference type="EMBL" id="BMVX01000011">
    <property type="protein sequence ID" value="GGZ71144.1"/>
    <property type="molecule type" value="Genomic_DNA"/>
</dbReference>
<sequence>MTTTRAPLSSSRWASSALGAPGVQRHADRARPGDGEQALDRLDPVAEQDRRPLVPHRAEPRQVTRQPPGPALQLPVGQPGAAVFEGDLLPDAPGVLPQQLREGPDDVRVHTHLFTTS</sequence>
<proteinExistence type="predicted"/>
<reference evidence="2" key="1">
    <citation type="journal article" date="2014" name="Int. J. Syst. Evol. Microbiol.">
        <title>Complete genome sequence of Corynebacterium casei LMG S-19264T (=DSM 44701T), isolated from a smear-ripened cheese.</title>
        <authorList>
            <consortium name="US DOE Joint Genome Institute (JGI-PGF)"/>
            <person name="Walter F."/>
            <person name="Albersmeier A."/>
            <person name="Kalinowski J."/>
            <person name="Ruckert C."/>
        </authorList>
    </citation>
    <scope>NUCLEOTIDE SEQUENCE</scope>
    <source>
        <strain evidence="2">JCM 4834</strain>
    </source>
</reference>
<accession>A0A918QTE3</accession>
<name>A0A918QTE3_9ACTN</name>
<protein>
    <submittedName>
        <fullName evidence="2">Uncharacterized protein</fullName>
    </submittedName>
</protein>
<evidence type="ECO:0000313" key="3">
    <source>
        <dbReference type="Proteomes" id="UP000634660"/>
    </source>
</evidence>
<feature type="compositionally biased region" description="Basic and acidic residues" evidence="1">
    <location>
        <begin position="25"/>
        <end position="62"/>
    </location>
</feature>
<dbReference type="Proteomes" id="UP000634660">
    <property type="component" value="Unassembled WGS sequence"/>
</dbReference>
<organism evidence="2 3">
    <name type="scientific">Streptomyces subrutilus</name>
    <dbReference type="NCBI Taxonomy" id="36818"/>
    <lineage>
        <taxon>Bacteria</taxon>
        <taxon>Bacillati</taxon>
        <taxon>Actinomycetota</taxon>
        <taxon>Actinomycetes</taxon>
        <taxon>Kitasatosporales</taxon>
        <taxon>Streptomycetaceae</taxon>
        <taxon>Streptomyces</taxon>
    </lineage>
</organism>